<gene>
    <name evidence="1" type="ORF">CHC_T00005880001</name>
</gene>
<reference evidence="2" key="1">
    <citation type="journal article" date="2013" name="Proc. Natl. Acad. Sci. U.S.A.">
        <title>Genome structure and metabolic features in the red seaweed Chondrus crispus shed light on evolution of the Archaeplastida.</title>
        <authorList>
            <person name="Collen J."/>
            <person name="Porcel B."/>
            <person name="Carre W."/>
            <person name="Ball S.G."/>
            <person name="Chaparro C."/>
            <person name="Tonon T."/>
            <person name="Barbeyron T."/>
            <person name="Michel G."/>
            <person name="Noel B."/>
            <person name="Valentin K."/>
            <person name="Elias M."/>
            <person name="Artiguenave F."/>
            <person name="Arun A."/>
            <person name="Aury J.M."/>
            <person name="Barbosa-Neto J.F."/>
            <person name="Bothwell J.H."/>
            <person name="Bouget F.Y."/>
            <person name="Brillet L."/>
            <person name="Cabello-Hurtado F."/>
            <person name="Capella-Gutierrez S."/>
            <person name="Charrier B."/>
            <person name="Cladiere L."/>
            <person name="Cock J.M."/>
            <person name="Coelho S.M."/>
            <person name="Colleoni C."/>
            <person name="Czjzek M."/>
            <person name="Da Silva C."/>
            <person name="Delage L."/>
            <person name="Denoeud F."/>
            <person name="Deschamps P."/>
            <person name="Dittami S.M."/>
            <person name="Gabaldon T."/>
            <person name="Gachon C.M."/>
            <person name="Groisillier A."/>
            <person name="Herve C."/>
            <person name="Jabbari K."/>
            <person name="Katinka M."/>
            <person name="Kloareg B."/>
            <person name="Kowalczyk N."/>
            <person name="Labadie K."/>
            <person name="Leblanc C."/>
            <person name="Lopez P.J."/>
            <person name="McLachlan D.H."/>
            <person name="Meslet-Cladiere L."/>
            <person name="Moustafa A."/>
            <person name="Nehr Z."/>
            <person name="Nyvall Collen P."/>
            <person name="Panaud O."/>
            <person name="Partensky F."/>
            <person name="Poulain J."/>
            <person name="Rensing S.A."/>
            <person name="Rousvoal S."/>
            <person name="Samson G."/>
            <person name="Symeonidi A."/>
            <person name="Weissenbach J."/>
            <person name="Zambounis A."/>
            <person name="Wincker P."/>
            <person name="Boyen C."/>
        </authorList>
    </citation>
    <scope>NUCLEOTIDE SEQUENCE [LARGE SCALE GENOMIC DNA]</scope>
    <source>
        <strain evidence="2">cv. Stackhouse</strain>
    </source>
</reference>
<evidence type="ECO:0000313" key="1">
    <source>
        <dbReference type="EMBL" id="CDF37663.1"/>
    </source>
</evidence>
<dbReference type="KEGG" id="ccp:CHC_T00005880001"/>
<keyword evidence="2" id="KW-1185">Reference proteome</keyword>
<evidence type="ECO:0000313" key="2">
    <source>
        <dbReference type="Proteomes" id="UP000012073"/>
    </source>
</evidence>
<dbReference type="Gramene" id="CDF37663">
    <property type="protein sequence ID" value="CDF37663"/>
    <property type="gene ID" value="CHC_T00005880001"/>
</dbReference>
<dbReference type="EMBL" id="HG001858">
    <property type="protein sequence ID" value="CDF37663.1"/>
    <property type="molecule type" value="Genomic_DNA"/>
</dbReference>
<name>R7QIT2_CHOCR</name>
<proteinExistence type="predicted"/>
<dbReference type="AlphaFoldDB" id="R7QIT2"/>
<dbReference type="Proteomes" id="UP000012073">
    <property type="component" value="Unassembled WGS sequence"/>
</dbReference>
<sequence length="70" mass="8031">MRISCPRMFCQQWLLVLSRPSETKQHQIKMSPVRTCPADVASDLPNTVTVQRWRFALIHPRQHCSGGIDA</sequence>
<protein>
    <submittedName>
        <fullName evidence="1">Uncharacterized protein</fullName>
    </submittedName>
</protein>
<dbReference type="RefSeq" id="XP_005717534.1">
    <property type="nucleotide sequence ID" value="XM_005717477.1"/>
</dbReference>
<dbReference type="GeneID" id="17325251"/>
<organism evidence="1 2">
    <name type="scientific">Chondrus crispus</name>
    <name type="common">Carrageen Irish moss</name>
    <name type="synonym">Polymorpha crispa</name>
    <dbReference type="NCBI Taxonomy" id="2769"/>
    <lineage>
        <taxon>Eukaryota</taxon>
        <taxon>Rhodophyta</taxon>
        <taxon>Florideophyceae</taxon>
        <taxon>Rhodymeniophycidae</taxon>
        <taxon>Gigartinales</taxon>
        <taxon>Gigartinaceae</taxon>
        <taxon>Chondrus</taxon>
    </lineage>
</organism>
<accession>R7QIT2</accession>